<name>A0ABR8VDQ8_9BACT</name>
<dbReference type="PANTHER" id="PTHR30069:SF29">
    <property type="entry name" value="HEMOGLOBIN AND HEMOGLOBIN-HAPTOGLOBIN-BINDING PROTEIN 1-RELATED"/>
    <property type="match status" value="1"/>
</dbReference>
<keyword evidence="3 8" id="KW-1134">Transmembrane beta strand</keyword>
<evidence type="ECO:0000256" key="3">
    <source>
        <dbReference type="ARBA" id="ARBA00022452"/>
    </source>
</evidence>
<keyword evidence="11" id="KW-1185">Reference proteome</keyword>
<evidence type="ECO:0000256" key="6">
    <source>
        <dbReference type="ARBA" id="ARBA00023136"/>
    </source>
</evidence>
<evidence type="ECO:0000256" key="7">
    <source>
        <dbReference type="ARBA" id="ARBA00023237"/>
    </source>
</evidence>
<dbReference type="InterPro" id="IPR008969">
    <property type="entry name" value="CarboxyPept-like_regulatory"/>
</dbReference>
<accession>A0ABR8VDQ8</accession>
<protein>
    <submittedName>
        <fullName evidence="10">TonB-dependent receptor</fullName>
    </submittedName>
</protein>
<dbReference type="Proteomes" id="UP000616346">
    <property type="component" value="Unassembled WGS sequence"/>
</dbReference>
<evidence type="ECO:0000256" key="1">
    <source>
        <dbReference type="ARBA" id="ARBA00004571"/>
    </source>
</evidence>
<evidence type="ECO:0000256" key="8">
    <source>
        <dbReference type="PROSITE-ProRule" id="PRU01360"/>
    </source>
</evidence>
<dbReference type="SUPFAM" id="SSF56935">
    <property type="entry name" value="Porins"/>
    <property type="match status" value="1"/>
</dbReference>
<feature type="domain" description="TonB-dependent receptor plug" evidence="9">
    <location>
        <begin position="147"/>
        <end position="248"/>
    </location>
</feature>
<evidence type="ECO:0000256" key="2">
    <source>
        <dbReference type="ARBA" id="ARBA00022448"/>
    </source>
</evidence>
<dbReference type="InterPro" id="IPR012910">
    <property type="entry name" value="Plug_dom"/>
</dbReference>
<dbReference type="Gene3D" id="2.170.130.10">
    <property type="entry name" value="TonB-dependent receptor, plug domain"/>
    <property type="match status" value="1"/>
</dbReference>
<keyword evidence="10" id="KW-0675">Receptor</keyword>
<dbReference type="InterPro" id="IPR039426">
    <property type="entry name" value="TonB-dep_rcpt-like"/>
</dbReference>
<dbReference type="Gene3D" id="2.60.40.1120">
    <property type="entry name" value="Carboxypeptidase-like, regulatory domain"/>
    <property type="match status" value="1"/>
</dbReference>
<dbReference type="Gene3D" id="2.40.170.20">
    <property type="entry name" value="TonB-dependent receptor, beta-barrel domain"/>
    <property type="match status" value="1"/>
</dbReference>
<reference evidence="10 11" key="1">
    <citation type="submission" date="2020-08" db="EMBL/GenBank/DDBJ databases">
        <title>A Genomic Blueprint of the Chicken Gut Microbiome.</title>
        <authorList>
            <person name="Gilroy R."/>
            <person name="Ravi A."/>
            <person name="Getino M."/>
            <person name="Pursley I."/>
            <person name="Horton D.L."/>
            <person name="Alikhan N.-F."/>
            <person name="Baker D."/>
            <person name="Gharbi K."/>
            <person name="Hall N."/>
            <person name="Watson M."/>
            <person name="Adriaenssens E.M."/>
            <person name="Foster-Nyarko E."/>
            <person name="Jarju S."/>
            <person name="Secka A."/>
            <person name="Antonio M."/>
            <person name="Oren A."/>
            <person name="Chaudhuri R."/>
            <person name="La Ragione R.M."/>
            <person name="Hildebrand F."/>
            <person name="Pallen M.J."/>
        </authorList>
    </citation>
    <scope>NUCLEOTIDE SEQUENCE [LARGE SCALE GENOMIC DNA]</scope>
    <source>
        <strain evidence="10 11">Sa1YUN3</strain>
    </source>
</reference>
<dbReference type="InterPro" id="IPR023997">
    <property type="entry name" value="TonB-dep_OMP_SusC/RagA_CS"/>
</dbReference>
<dbReference type="PANTHER" id="PTHR30069">
    <property type="entry name" value="TONB-DEPENDENT OUTER MEMBRANE RECEPTOR"/>
    <property type="match status" value="1"/>
</dbReference>
<gene>
    <name evidence="10" type="ORF">H9626_11975</name>
</gene>
<dbReference type="RefSeq" id="WP_191710600.1">
    <property type="nucleotide sequence ID" value="NZ_JACSPQ010000017.1"/>
</dbReference>
<organism evidence="10 11">
    <name type="scientific">Phocaeicola faecium</name>
    <dbReference type="NCBI Taxonomy" id="2762213"/>
    <lineage>
        <taxon>Bacteria</taxon>
        <taxon>Pseudomonadati</taxon>
        <taxon>Bacteroidota</taxon>
        <taxon>Bacteroidia</taxon>
        <taxon>Bacteroidales</taxon>
        <taxon>Bacteroidaceae</taxon>
        <taxon>Phocaeicola</taxon>
    </lineage>
</organism>
<sequence>MSKKEEKICFLTRSNLWRVPLCAAAFSLLPSGYSYTWGTNSQLMADASVESMQQQRPIKGIVVDENGEPVIGATVRLSGSSTGTITDMDGRFEINVAKGEELEISYIGYTTQTVKIGNSGSIQVTLREATEVLNEVVVTGFGMSQKKATLTGAVSSVKSSDIERSAAVTASGALVGKIAGLNTRQQSGAPGSTTALQIRNMGTPLFVIDGVVSDEGQFNNMDFNDIESISILKDASAALYGLRAANGVVVVTTKKGARNTKNTVSINAYYGWQKNSKFVDPANVKDYVHAYATAETFSGRTGGDRRYSKEEYDKWMAGADPQYQGWDWGDYIWVTAPQFYINTNFSGGTDKANYYVAISHINQDATVRNYGSFRRTNAQMSIEMNVNERLKVGATVNGRIEDRRHPGVPGTDDYWLPRFATLKNQPTKRPYANDNPNYPQKVSDQPETNFAILNYNTSGKVSDVWRVIQLNATAEYEILKGLKFKGLVGYYYAYNELDNQEYTFNLYAYDPGTDSYYVTDAMTNPYRERNREKVEDQIGNFQLNYDRKFGKHSITAVASFEASQRKRPKMWIHSTPVSNAMDLIRLKEIVEFNDDGDRTEARMGYLGRINYNYADKYLVELIGRWDGSWKFRPGHRWGFFPSASIGWRISEENFWKENKIGQIISNLKLRGSYGEVGDDNVADYAAFDFLSGYTYNNGGAVLDGNWIVGSATRGLPNQVLSWMTAKILDVGVDMGFLNNRLNLQVDYFRRLREGISESRYDVLIPNETGIDLPKENLRSDMHKGFDASINYTDNYNDFHYSVGANMTYSRFYDWEQYKPRFSNSWDEYRNSIWHRMGYINWGYEAVGRFESWEQIATYPIDNDRKGNRTVVPGDIMYKDQNNDGVINGLDERPIGYRVDSTPTINFGINLSAAWKGFDLAMDWTGSGMTSWIQRYETARPFQNDGNNPSEVLKDAWHLSDPFDPNSELIPGKYPMLRLNSDETSAYDTSTFWMHNVKYIKLRNLEFGYTLPQAWLNHTGISNLRVYISGTNLLTISNLKGIMDPECASDNGLDYPPMRVINIGVNLKF</sequence>
<evidence type="ECO:0000256" key="5">
    <source>
        <dbReference type="ARBA" id="ARBA00022729"/>
    </source>
</evidence>
<dbReference type="NCBIfam" id="TIGR04056">
    <property type="entry name" value="OMP_RagA_SusC"/>
    <property type="match status" value="1"/>
</dbReference>
<comment type="similarity">
    <text evidence="8">Belongs to the TonB-dependent receptor family.</text>
</comment>
<evidence type="ECO:0000259" key="9">
    <source>
        <dbReference type="Pfam" id="PF07715"/>
    </source>
</evidence>
<keyword evidence="5" id="KW-0732">Signal</keyword>
<keyword evidence="2 8" id="KW-0813">Transport</keyword>
<evidence type="ECO:0000313" key="11">
    <source>
        <dbReference type="Proteomes" id="UP000616346"/>
    </source>
</evidence>
<dbReference type="Pfam" id="PF07715">
    <property type="entry name" value="Plug"/>
    <property type="match status" value="1"/>
</dbReference>
<dbReference type="InterPro" id="IPR036942">
    <property type="entry name" value="Beta-barrel_TonB_sf"/>
</dbReference>
<evidence type="ECO:0000313" key="10">
    <source>
        <dbReference type="EMBL" id="MBD8002918.1"/>
    </source>
</evidence>
<dbReference type="PROSITE" id="PS52016">
    <property type="entry name" value="TONB_DEPENDENT_REC_3"/>
    <property type="match status" value="1"/>
</dbReference>
<proteinExistence type="inferred from homology"/>
<dbReference type="Pfam" id="PF13715">
    <property type="entry name" value="CarbopepD_reg_2"/>
    <property type="match status" value="1"/>
</dbReference>
<evidence type="ECO:0000256" key="4">
    <source>
        <dbReference type="ARBA" id="ARBA00022692"/>
    </source>
</evidence>
<dbReference type="InterPro" id="IPR037066">
    <property type="entry name" value="Plug_dom_sf"/>
</dbReference>
<keyword evidence="7 8" id="KW-0998">Cell outer membrane</keyword>
<keyword evidence="6 8" id="KW-0472">Membrane</keyword>
<dbReference type="InterPro" id="IPR023996">
    <property type="entry name" value="TonB-dep_OMP_SusC/RagA"/>
</dbReference>
<comment type="subcellular location">
    <subcellularLocation>
        <location evidence="1 8">Cell outer membrane</location>
        <topology evidence="1 8">Multi-pass membrane protein</topology>
    </subcellularLocation>
</comment>
<comment type="caution">
    <text evidence="10">The sequence shown here is derived from an EMBL/GenBank/DDBJ whole genome shotgun (WGS) entry which is preliminary data.</text>
</comment>
<dbReference type="NCBIfam" id="TIGR04057">
    <property type="entry name" value="SusC_RagA_signa"/>
    <property type="match status" value="1"/>
</dbReference>
<dbReference type="SUPFAM" id="SSF49464">
    <property type="entry name" value="Carboxypeptidase regulatory domain-like"/>
    <property type="match status" value="1"/>
</dbReference>
<dbReference type="EMBL" id="JACSPQ010000017">
    <property type="protein sequence ID" value="MBD8002918.1"/>
    <property type="molecule type" value="Genomic_DNA"/>
</dbReference>
<keyword evidence="4 8" id="KW-0812">Transmembrane</keyword>